<organism evidence="4 5">
    <name type="scientific">Leptospira montravelensis</name>
    <dbReference type="NCBI Taxonomy" id="2484961"/>
    <lineage>
        <taxon>Bacteria</taxon>
        <taxon>Pseudomonadati</taxon>
        <taxon>Spirochaetota</taxon>
        <taxon>Spirochaetia</taxon>
        <taxon>Leptospirales</taxon>
        <taxon>Leptospiraceae</taxon>
        <taxon>Leptospira</taxon>
    </lineage>
</organism>
<evidence type="ECO:0000259" key="3">
    <source>
        <dbReference type="PROSITE" id="PS50977"/>
    </source>
</evidence>
<feature type="DNA-binding region" description="H-T-H motif" evidence="2">
    <location>
        <begin position="32"/>
        <end position="51"/>
    </location>
</feature>
<evidence type="ECO:0000313" key="5">
    <source>
        <dbReference type="Proteomes" id="UP000297465"/>
    </source>
</evidence>
<name>A0ABY2LVF4_9LEPT</name>
<dbReference type="InterPro" id="IPR009057">
    <property type="entry name" value="Homeodomain-like_sf"/>
</dbReference>
<gene>
    <name evidence="4" type="ORF">EHQ31_05735</name>
</gene>
<dbReference type="PROSITE" id="PS01081">
    <property type="entry name" value="HTH_TETR_1"/>
    <property type="match status" value="1"/>
</dbReference>
<dbReference type="PANTHER" id="PTHR43479">
    <property type="entry name" value="ACREF/ENVCD OPERON REPRESSOR-RELATED"/>
    <property type="match status" value="1"/>
</dbReference>
<evidence type="ECO:0000256" key="2">
    <source>
        <dbReference type="PROSITE-ProRule" id="PRU00335"/>
    </source>
</evidence>
<protein>
    <submittedName>
        <fullName evidence="4">TetR/AcrR family transcriptional regulator</fullName>
    </submittedName>
</protein>
<feature type="domain" description="HTH tetR-type" evidence="3">
    <location>
        <begin position="9"/>
        <end position="69"/>
    </location>
</feature>
<dbReference type="Pfam" id="PF00440">
    <property type="entry name" value="TetR_N"/>
    <property type="match status" value="1"/>
</dbReference>
<dbReference type="PRINTS" id="PR00455">
    <property type="entry name" value="HTHTETR"/>
</dbReference>
<dbReference type="InterPro" id="IPR050624">
    <property type="entry name" value="HTH-type_Tx_Regulator"/>
</dbReference>
<dbReference type="PROSITE" id="PS50977">
    <property type="entry name" value="HTH_TETR_2"/>
    <property type="match status" value="1"/>
</dbReference>
<dbReference type="PANTHER" id="PTHR43479:SF11">
    <property type="entry name" value="ACREF_ENVCD OPERON REPRESSOR-RELATED"/>
    <property type="match status" value="1"/>
</dbReference>
<keyword evidence="1 2" id="KW-0238">DNA-binding</keyword>
<dbReference type="InterPro" id="IPR001647">
    <property type="entry name" value="HTH_TetR"/>
</dbReference>
<evidence type="ECO:0000256" key="1">
    <source>
        <dbReference type="ARBA" id="ARBA00023125"/>
    </source>
</evidence>
<keyword evidence="5" id="KW-1185">Reference proteome</keyword>
<dbReference type="EMBL" id="RQFO01000004">
    <property type="protein sequence ID" value="TGL06198.1"/>
    <property type="molecule type" value="Genomic_DNA"/>
</dbReference>
<dbReference type="Proteomes" id="UP000297465">
    <property type="component" value="Unassembled WGS sequence"/>
</dbReference>
<accession>A0ABY2LVF4</accession>
<proteinExistence type="predicted"/>
<dbReference type="SUPFAM" id="SSF46689">
    <property type="entry name" value="Homeodomain-like"/>
    <property type="match status" value="1"/>
</dbReference>
<evidence type="ECO:0000313" key="4">
    <source>
        <dbReference type="EMBL" id="TGL06198.1"/>
    </source>
</evidence>
<dbReference type="RefSeq" id="WP_135570385.1">
    <property type="nucleotide sequence ID" value="NZ_RQFN01000011.1"/>
</dbReference>
<comment type="caution">
    <text evidence="4">The sequence shown here is derived from an EMBL/GenBank/DDBJ whole genome shotgun (WGS) entry which is preliminary data.</text>
</comment>
<dbReference type="Gene3D" id="1.10.357.10">
    <property type="entry name" value="Tetracycline Repressor, domain 2"/>
    <property type="match status" value="1"/>
</dbReference>
<reference evidence="5" key="1">
    <citation type="journal article" date="2019" name="PLoS Negl. Trop. Dis.">
        <title>Revisiting the worldwide diversity of Leptospira species in the environment.</title>
        <authorList>
            <person name="Vincent A.T."/>
            <person name="Schiettekatte O."/>
            <person name="Bourhy P."/>
            <person name="Veyrier F.J."/>
            <person name="Picardeau M."/>
        </authorList>
    </citation>
    <scope>NUCLEOTIDE SEQUENCE [LARGE SCALE GENOMIC DNA]</scope>
    <source>
        <strain evidence="5">201800278</strain>
    </source>
</reference>
<sequence>MEVETNKLQSRRVEIIAAAIRVFSSLGFYKATTADIAESASISQPYIFKFFKSKEDLYLAALDEAFGRIQREFEKIQVTQVSSNIQLEMITSYERLMADFPQEIHLQTQAFGISEPSIRNKTKESFAKLYQLVLEKFQKAGIPDPDYSAKVFLAKGLFCNLGLVLDLAELKF</sequence>
<dbReference type="InterPro" id="IPR023772">
    <property type="entry name" value="DNA-bd_HTH_TetR-type_CS"/>
</dbReference>